<keyword evidence="3" id="KW-0255">Endonuclease</keyword>
<keyword evidence="3" id="KW-0378">Hydrolase</keyword>
<feature type="chain" id="PRO_5021823911" evidence="1">
    <location>
        <begin position="32"/>
        <end position="321"/>
    </location>
</feature>
<dbReference type="EMBL" id="CP036262">
    <property type="protein sequence ID" value="QDS94366.1"/>
    <property type="molecule type" value="Genomic_DNA"/>
</dbReference>
<keyword evidence="1" id="KW-0732">Signal</keyword>
<accession>A0A517MHK4</accession>
<keyword evidence="3" id="KW-0540">Nuclease</keyword>
<name>A0A517MHK4_9BACT</name>
<dbReference type="GO" id="GO:0004519">
    <property type="term" value="F:endonuclease activity"/>
    <property type="evidence" value="ECO:0007669"/>
    <property type="project" value="UniProtKB-KW"/>
</dbReference>
<dbReference type="KEGG" id="rml:FF011L_31450"/>
<feature type="signal peptide" evidence="1">
    <location>
        <begin position="1"/>
        <end position="31"/>
    </location>
</feature>
<proteinExistence type="predicted"/>
<dbReference type="Gene3D" id="3.60.10.10">
    <property type="entry name" value="Endonuclease/exonuclease/phosphatase"/>
    <property type="match status" value="1"/>
</dbReference>
<sequence precursor="true">MMVRFRGLVGSCIYLAIAVAFGVVGSAGVAAADDPATTIRIMSFNMWLGGVAGGQSLEQSATLVRASKADVVGLQETEAKSGEGKPGIDNGARLAELLGWHFLDQGGRTAVISRFPITASTPNKWGVQVALPGGKNLYLFNAHFPASPYQPYQLLKIPYGKGRFIETAEQAILEADEARGAPLRRMLSELKSIDSEIPLFVTGDFNEPSHLDWIPAAAAAGACPLAVAWPTTSAVCDAGLLDSFRQVHPDPLKRNAFTWTPSTPPDDPKDRHDRIDFVFHSPHSTAKSAKIVGESTANADIVIDPYPSDHRAVVVEFQLAK</sequence>
<dbReference type="PANTHER" id="PTHR41349">
    <property type="match status" value="1"/>
</dbReference>
<keyword evidence="3" id="KW-0269">Exonuclease</keyword>
<dbReference type="SUPFAM" id="SSF56219">
    <property type="entry name" value="DNase I-like"/>
    <property type="match status" value="1"/>
</dbReference>
<dbReference type="InterPro" id="IPR036691">
    <property type="entry name" value="Endo/exonu/phosph_ase_sf"/>
</dbReference>
<dbReference type="Pfam" id="PF03372">
    <property type="entry name" value="Exo_endo_phos"/>
    <property type="match status" value="1"/>
</dbReference>
<dbReference type="RefSeq" id="WP_145352411.1">
    <property type="nucleotide sequence ID" value="NZ_CP036262.1"/>
</dbReference>
<organism evidence="3 4">
    <name type="scientific">Roseimaritima multifibrata</name>
    <dbReference type="NCBI Taxonomy" id="1930274"/>
    <lineage>
        <taxon>Bacteria</taxon>
        <taxon>Pseudomonadati</taxon>
        <taxon>Planctomycetota</taxon>
        <taxon>Planctomycetia</taxon>
        <taxon>Pirellulales</taxon>
        <taxon>Pirellulaceae</taxon>
        <taxon>Roseimaritima</taxon>
    </lineage>
</organism>
<dbReference type="AlphaFoldDB" id="A0A517MHK4"/>
<evidence type="ECO:0000313" key="3">
    <source>
        <dbReference type="EMBL" id="QDS94366.1"/>
    </source>
</evidence>
<gene>
    <name evidence="3" type="ORF">FF011L_31450</name>
</gene>
<dbReference type="GO" id="GO:0004527">
    <property type="term" value="F:exonuclease activity"/>
    <property type="evidence" value="ECO:0007669"/>
    <property type="project" value="UniProtKB-KW"/>
</dbReference>
<dbReference type="InterPro" id="IPR005135">
    <property type="entry name" value="Endo/exonuclease/phosphatase"/>
</dbReference>
<evidence type="ECO:0000256" key="1">
    <source>
        <dbReference type="SAM" id="SignalP"/>
    </source>
</evidence>
<keyword evidence="4" id="KW-1185">Reference proteome</keyword>
<reference evidence="3 4" key="1">
    <citation type="submission" date="2019-02" db="EMBL/GenBank/DDBJ databases">
        <title>Deep-cultivation of Planctomycetes and their phenomic and genomic characterization uncovers novel biology.</title>
        <authorList>
            <person name="Wiegand S."/>
            <person name="Jogler M."/>
            <person name="Boedeker C."/>
            <person name="Pinto D."/>
            <person name="Vollmers J."/>
            <person name="Rivas-Marin E."/>
            <person name="Kohn T."/>
            <person name="Peeters S.H."/>
            <person name="Heuer A."/>
            <person name="Rast P."/>
            <person name="Oberbeckmann S."/>
            <person name="Bunk B."/>
            <person name="Jeske O."/>
            <person name="Meyerdierks A."/>
            <person name="Storesund J.E."/>
            <person name="Kallscheuer N."/>
            <person name="Luecker S."/>
            <person name="Lage O.M."/>
            <person name="Pohl T."/>
            <person name="Merkel B.J."/>
            <person name="Hornburger P."/>
            <person name="Mueller R.-W."/>
            <person name="Bruemmer F."/>
            <person name="Labrenz M."/>
            <person name="Spormann A.M."/>
            <person name="Op den Camp H."/>
            <person name="Overmann J."/>
            <person name="Amann R."/>
            <person name="Jetten M.S.M."/>
            <person name="Mascher T."/>
            <person name="Medema M.H."/>
            <person name="Devos D.P."/>
            <person name="Kaster A.-K."/>
            <person name="Ovreas L."/>
            <person name="Rohde M."/>
            <person name="Galperin M.Y."/>
            <person name="Jogler C."/>
        </authorList>
    </citation>
    <scope>NUCLEOTIDE SEQUENCE [LARGE SCALE GENOMIC DNA]</scope>
    <source>
        <strain evidence="3 4">FF011L</strain>
    </source>
</reference>
<evidence type="ECO:0000313" key="4">
    <source>
        <dbReference type="Proteomes" id="UP000320672"/>
    </source>
</evidence>
<dbReference type="PANTHER" id="PTHR41349:SF1">
    <property type="entry name" value="PROTEIN CBG08683"/>
    <property type="match status" value="1"/>
</dbReference>
<protein>
    <submittedName>
        <fullName evidence="3">Endonuclease/Exonuclease/phosphatase family protein</fullName>
    </submittedName>
</protein>
<dbReference type="OrthoDB" id="9812856at2"/>
<evidence type="ECO:0000259" key="2">
    <source>
        <dbReference type="Pfam" id="PF03372"/>
    </source>
</evidence>
<dbReference type="Proteomes" id="UP000320672">
    <property type="component" value="Chromosome"/>
</dbReference>
<feature type="domain" description="Endonuclease/exonuclease/phosphatase" evidence="2">
    <location>
        <begin position="42"/>
        <end position="310"/>
    </location>
</feature>